<evidence type="ECO:0000313" key="12">
    <source>
        <dbReference type="Proteomes" id="UP001180453"/>
    </source>
</evidence>
<keyword evidence="6 9" id="KW-0786">Thiamine pyrophosphate</keyword>
<sequence length="903" mass="101122">MSAQPQEFLGAAANDQDPQETKEWLDALSAVIDREGAERAHFLIEEMLEHARQHSIDLPFSATTGYVNTIEADQEARCPGNIQIEKRLRAYMRWNAMAMVVRANRLHPADGGDLGGHIGSFASVASMFGAGFNHFWHAASEDHGGDCLYIQGHSAPGIYARAYLEGRLTEEQLDNFRQEVDGKGLSSYPHPKLMPNFWQFPTVSMGLGPLMAIYQARFLKYLHARGIANTENRKVWAFMGDGEMDEPESLGAIGLAVRENLDNLVFVVNCNLQRLDGPVRGNGKIIQELEGEFRGAGWNVIKLIWGKGWDELLARDKSGKLKQLMMETLDGDYQAMKANDGAFVRKNFFGKYPETAKLVAHMSDEEIFELRRGGHEPEKVYAAFEKAHNNKTGQPTVLLVKTVKGYGMGKAGEGKNTVHQTKKLTDEDIKYIRDRFNIPIPDSELAKIPYYKPADDTPEMRYLHERRQALGGYLPSRRAKADEQFKAPDLSHFQAVLDPTAEGREISTTQAYVRFLTQLLRDKEIGPRVVPILVDEARTFGMEGLFRQIGIYNPKGQLYTPVDKDQVMYYREDKAGQILQEGINEAGGMASWIAAATSYSTNNRVMIPFYVYYSMFGFQRIGDLAWAAGDMQARGFLLGGTSGRTTLNGEGLQHEDGHSHILANTIPNCISYDPTFAHEVAVIMQRGLKRMVEDQENVFYYITLLNENYPMPGLKAGTEEQILKGMYLLEEADASKPLSVNLLGSGTILRESQVAKMLLEEDWGIGANVWSCPSFNELARDGQNAERWNLLHPTELACVPFVTQQLGHTKGPVIASTDYMKNYAEQIRAFIPKDRSYKVLGTDGFGRSDFRSKLRQHFEVNRHYIVVAALKALADDGAIPVEKVAEAIAKYGIDINKINPLYA</sequence>
<dbReference type="InterPro" id="IPR004660">
    <property type="entry name" value="PDH_E1"/>
</dbReference>
<feature type="domain" description="PH" evidence="10">
    <location>
        <begin position="1"/>
        <end position="33"/>
    </location>
</feature>
<dbReference type="InterPro" id="IPR005474">
    <property type="entry name" value="Transketolase_N"/>
</dbReference>
<evidence type="ECO:0000313" key="11">
    <source>
        <dbReference type="EMBL" id="MDR7271457.1"/>
    </source>
</evidence>
<dbReference type="NCBIfam" id="TIGR00759">
    <property type="entry name" value="aceE"/>
    <property type="match status" value="1"/>
</dbReference>
<keyword evidence="12" id="KW-1185">Reference proteome</keyword>
<dbReference type="Gene3D" id="3.40.50.970">
    <property type="match status" value="2"/>
</dbReference>
<reference evidence="11 12" key="1">
    <citation type="submission" date="2023-07" db="EMBL/GenBank/DDBJ databases">
        <title>Sorghum-associated microbial communities from plants grown in Nebraska, USA.</title>
        <authorList>
            <person name="Schachtman D."/>
        </authorList>
    </citation>
    <scope>NUCLEOTIDE SEQUENCE [LARGE SCALE GENOMIC DNA]</scope>
    <source>
        <strain evidence="11 12">BE314</strain>
    </source>
</reference>
<dbReference type="SUPFAM" id="SSF52922">
    <property type="entry name" value="TK C-terminal domain-like"/>
    <property type="match status" value="1"/>
</dbReference>
<dbReference type="PIRSF" id="PIRSF000156">
    <property type="entry name" value="Pyruvate_dh_E1"/>
    <property type="match status" value="1"/>
</dbReference>
<dbReference type="InterPro" id="IPR001849">
    <property type="entry name" value="PH_domain"/>
</dbReference>
<dbReference type="EMBL" id="JAVDXU010000003">
    <property type="protein sequence ID" value="MDR7271457.1"/>
    <property type="molecule type" value="Genomic_DNA"/>
</dbReference>
<evidence type="ECO:0000256" key="3">
    <source>
        <dbReference type="ARBA" id="ARBA00012281"/>
    </source>
</evidence>
<keyword evidence="5 9" id="KW-0560">Oxidoreductase</keyword>
<evidence type="ECO:0000256" key="8">
    <source>
        <dbReference type="ARBA" id="ARBA00051231"/>
    </source>
</evidence>
<dbReference type="InterPro" id="IPR051157">
    <property type="entry name" value="PDH/Transketolase"/>
</dbReference>
<organism evidence="11 12">
    <name type="scientific">Roseateles saccharophilus</name>
    <name type="common">Pseudomonas saccharophila</name>
    <dbReference type="NCBI Taxonomy" id="304"/>
    <lineage>
        <taxon>Bacteria</taxon>
        <taxon>Pseudomonadati</taxon>
        <taxon>Pseudomonadota</taxon>
        <taxon>Betaproteobacteria</taxon>
        <taxon>Burkholderiales</taxon>
        <taxon>Sphaerotilaceae</taxon>
        <taxon>Roseateles</taxon>
    </lineage>
</organism>
<dbReference type="Gene3D" id="3.40.50.920">
    <property type="match status" value="1"/>
</dbReference>
<dbReference type="EC" id="1.2.4.1" evidence="3 9"/>
<dbReference type="Pfam" id="PF17831">
    <property type="entry name" value="PDH_E1_M"/>
    <property type="match status" value="1"/>
</dbReference>
<comment type="function">
    <text evidence="2 9">Component of the pyruvate dehydrogenase (PDH) complex, that catalyzes the overall conversion of pyruvate to acetyl-CoA and CO(2).</text>
</comment>
<evidence type="ECO:0000256" key="9">
    <source>
        <dbReference type="PIRNR" id="PIRNR000156"/>
    </source>
</evidence>
<evidence type="ECO:0000256" key="4">
    <source>
        <dbReference type="ARBA" id="ARBA00017172"/>
    </source>
</evidence>
<dbReference type="InterPro" id="IPR029061">
    <property type="entry name" value="THDP-binding"/>
</dbReference>
<evidence type="ECO:0000256" key="6">
    <source>
        <dbReference type="ARBA" id="ARBA00023052"/>
    </source>
</evidence>
<evidence type="ECO:0000256" key="1">
    <source>
        <dbReference type="ARBA" id="ARBA00001964"/>
    </source>
</evidence>
<comment type="catalytic activity">
    <reaction evidence="8 9">
        <text>N(6)-[(R)-lipoyl]-L-lysyl-[protein] + pyruvate + H(+) = N(6)-[(R)-S(8)-acetyldihydrolipoyl]-L-lysyl-[protein] + CO2</text>
        <dbReference type="Rhea" id="RHEA:19189"/>
        <dbReference type="Rhea" id="RHEA-COMP:10474"/>
        <dbReference type="Rhea" id="RHEA-COMP:10478"/>
        <dbReference type="ChEBI" id="CHEBI:15361"/>
        <dbReference type="ChEBI" id="CHEBI:15378"/>
        <dbReference type="ChEBI" id="CHEBI:16526"/>
        <dbReference type="ChEBI" id="CHEBI:83099"/>
        <dbReference type="ChEBI" id="CHEBI:83111"/>
        <dbReference type="EC" id="1.2.4.1"/>
    </reaction>
</comment>
<proteinExistence type="predicted"/>
<evidence type="ECO:0000256" key="7">
    <source>
        <dbReference type="ARBA" id="ARBA00023317"/>
    </source>
</evidence>
<evidence type="ECO:0000256" key="2">
    <source>
        <dbReference type="ARBA" id="ARBA00003157"/>
    </source>
</evidence>
<dbReference type="SUPFAM" id="SSF52518">
    <property type="entry name" value="Thiamin diphosphate-binding fold (THDP-binding)"/>
    <property type="match status" value="2"/>
</dbReference>
<dbReference type="InterPro" id="IPR055152">
    <property type="entry name" value="Transketolase-like_C_2"/>
</dbReference>
<comment type="cofactor">
    <cofactor evidence="1 9">
        <name>thiamine diphosphate</name>
        <dbReference type="ChEBI" id="CHEBI:58937"/>
    </cofactor>
</comment>
<evidence type="ECO:0000256" key="5">
    <source>
        <dbReference type="ARBA" id="ARBA00023002"/>
    </source>
</evidence>
<keyword evidence="7 9" id="KW-0670">Pyruvate</keyword>
<dbReference type="PANTHER" id="PTHR43825:SF3">
    <property type="entry name" value="PYRUVATE DEHYDROGENASE E1 COMPONENT"/>
    <property type="match status" value="1"/>
</dbReference>
<dbReference type="Pfam" id="PF00456">
    <property type="entry name" value="Transketolase_N"/>
    <property type="match status" value="1"/>
</dbReference>
<dbReference type="Proteomes" id="UP001180453">
    <property type="component" value="Unassembled WGS sequence"/>
</dbReference>
<accession>A0ABU1YRH4</accession>
<dbReference type="Pfam" id="PF22613">
    <property type="entry name" value="Transketolase_C_1"/>
    <property type="match status" value="1"/>
</dbReference>
<dbReference type="InterPro" id="IPR009014">
    <property type="entry name" value="Transketo_C/PFOR_II"/>
</dbReference>
<comment type="caution">
    <text evidence="11">The sequence shown here is derived from an EMBL/GenBank/DDBJ whole genome shotgun (WGS) entry which is preliminary data.</text>
</comment>
<dbReference type="InterPro" id="IPR041621">
    <property type="entry name" value="PDH_E1_M"/>
</dbReference>
<dbReference type="PANTHER" id="PTHR43825">
    <property type="entry name" value="PYRUVATE DEHYDROGENASE E1 COMPONENT"/>
    <property type="match status" value="1"/>
</dbReference>
<dbReference type="GO" id="GO:0004739">
    <property type="term" value="F:pyruvate dehydrogenase (acetyl-transferring) activity"/>
    <property type="evidence" value="ECO:0007669"/>
    <property type="project" value="UniProtKB-EC"/>
</dbReference>
<dbReference type="InterPro" id="IPR035807">
    <property type="entry name" value="PDC_E1_N"/>
</dbReference>
<evidence type="ECO:0000259" key="10">
    <source>
        <dbReference type="PROSITE" id="PS50003"/>
    </source>
</evidence>
<gene>
    <name evidence="11" type="ORF">J2X20_004125</name>
</gene>
<dbReference type="RefSeq" id="WP_310268718.1">
    <property type="nucleotide sequence ID" value="NZ_JAVDXU010000003.1"/>
</dbReference>
<name>A0ABU1YRH4_ROSSA</name>
<dbReference type="PROSITE" id="PS50003">
    <property type="entry name" value="PH_DOMAIN"/>
    <property type="match status" value="1"/>
</dbReference>
<protein>
    <recommendedName>
        <fullName evidence="4 9">Pyruvate dehydrogenase E1 component</fullName>
        <ecNumber evidence="3 9">1.2.4.1</ecNumber>
    </recommendedName>
</protein>
<dbReference type="CDD" id="cd02017">
    <property type="entry name" value="TPP_E1_EcPDC_like"/>
    <property type="match status" value="1"/>
</dbReference>